<dbReference type="EC" id="3.5.99.6" evidence="2"/>
<dbReference type="Pfam" id="PF01182">
    <property type="entry name" value="Glucosamine_iso"/>
    <property type="match status" value="1"/>
</dbReference>
<keyword evidence="1" id="KW-0378">Hydrolase</keyword>
<reference evidence="4 5" key="1">
    <citation type="submission" date="2014-07" db="EMBL/GenBank/DDBJ databases">
        <title>Draft Genome Sequence of Gephyronic Acid Producer, Cystobacter violaceus Strain Cb vi76.</title>
        <authorList>
            <person name="Stevens D.C."/>
            <person name="Young J."/>
            <person name="Carmichael R."/>
            <person name="Tan J."/>
            <person name="Taylor R.E."/>
        </authorList>
    </citation>
    <scope>NUCLEOTIDE SEQUENCE [LARGE SCALE GENOMIC DNA]</scope>
    <source>
        <strain evidence="4 5">Cb vi76</strain>
    </source>
</reference>
<dbReference type="NCBIfam" id="TIGR00502">
    <property type="entry name" value="nagB"/>
    <property type="match status" value="1"/>
</dbReference>
<dbReference type="InterPro" id="IPR006148">
    <property type="entry name" value="Glc/Gal-6P_isomerase"/>
</dbReference>
<dbReference type="InterPro" id="IPR018321">
    <property type="entry name" value="Glucosamine6P_isomerase_CS"/>
</dbReference>
<dbReference type="AlphaFoldDB" id="A0A084SKN2"/>
<dbReference type="Proteomes" id="UP000028547">
    <property type="component" value="Unassembled WGS sequence"/>
</dbReference>
<dbReference type="GO" id="GO:0019262">
    <property type="term" value="P:N-acetylneuraminate catabolic process"/>
    <property type="evidence" value="ECO:0007669"/>
    <property type="project" value="TreeGrafter"/>
</dbReference>
<protein>
    <recommendedName>
        <fullName evidence="2">Glucosamine-6-phosphate deaminase</fullName>
        <ecNumber evidence="2">3.5.99.6</ecNumber>
    </recommendedName>
</protein>
<accession>A0A084SKN2</accession>
<dbReference type="Gene3D" id="3.40.50.1360">
    <property type="match status" value="1"/>
</dbReference>
<dbReference type="PROSITE" id="PS01161">
    <property type="entry name" value="GLC_GALNAC_ISOMERASE"/>
    <property type="match status" value="1"/>
</dbReference>
<evidence type="ECO:0000313" key="4">
    <source>
        <dbReference type="EMBL" id="KFA89017.1"/>
    </source>
</evidence>
<evidence type="ECO:0000259" key="3">
    <source>
        <dbReference type="Pfam" id="PF01182"/>
    </source>
</evidence>
<dbReference type="InterPro" id="IPR004547">
    <property type="entry name" value="Glucosamine6P_isomerase"/>
</dbReference>
<dbReference type="GO" id="GO:0006043">
    <property type="term" value="P:glucosamine catabolic process"/>
    <property type="evidence" value="ECO:0007669"/>
    <property type="project" value="TreeGrafter"/>
</dbReference>
<dbReference type="GO" id="GO:0004342">
    <property type="term" value="F:glucosamine-6-phosphate deaminase activity"/>
    <property type="evidence" value="ECO:0007669"/>
    <property type="project" value="UniProtKB-UniRule"/>
</dbReference>
<dbReference type="GO" id="GO:0016853">
    <property type="term" value="F:isomerase activity"/>
    <property type="evidence" value="ECO:0007669"/>
    <property type="project" value="UniProtKB-KW"/>
</dbReference>
<dbReference type="RefSeq" id="WP_043406749.1">
    <property type="nucleotide sequence ID" value="NZ_JPMI01000267.1"/>
</dbReference>
<organism evidence="4 5">
    <name type="scientific">Archangium violaceum Cb vi76</name>
    <dbReference type="NCBI Taxonomy" id="1406225"/>
    <lineage>
        <taxon>Bacteria</taxon>
        <taxon>Pseudomonadati</taxon>
        <taxon>Myxococcota</taxon>
        <taxon>Myxococcia</taxon>
        <taxon>Myxococcales</taxon>
        <taxon>Cystobacterineae</taxon>
        <taxon>Archangiaceae</taxon>
        <taxon>Archangium</taxon>
    </lineage>
</organism>
<gene>
    <name evidence="4" type="ORF">Q664_37485</name>
</gene>
<dbReference type="EMBL" id="JPMI01000267">
    <property type="protein sequence ID" value="KFA89017.1"/>
    <property type="molecule type" value="Genomic_DNA"/>
</dbReference>
<evidence type="ECO:0000256" key="2">
    <source>
        <dbReference type="NCBIfam" id="TIGR00502"/>
    </source>
</evidence>
<dbReference type="PANTHER" id="PTHR11280">
    <property type="entry name" value="GLUCOSAMINE-6-PHOSPHATE ISOMERASE"/>
    <property type="match status" value="1"/>
</dbReference>
<name>A0A084SKN2_9BACT</name>
<dbReference type="GO" id="GO:0005737">
    <property type="term" value="C:cytoplasm"/>
    <property type="evidence" value="ECO:0007669"/>
    <property type="project" value="TreeGrafter"/>
</dbReference>
<dbReference type="CDD" id="cd01399">
    <property type="entry name" value="GlcN6P_deaminase"/>
    <property type="match status" value="1"/>
</dbReference>
<comment type="caution">
    <text evidence="4">The sequence shown here is derived from an EMBL/GenBank/DDBJ whole genome shotgun (WGS) entry which is preliminary data.</text>
</comment>
<evidence type="ECO:0000256" key="1">
    <source>
        <dbReference type="ARBA" id="ARBA00022801"/>
    </source>
</evidence>
<evidence type="ECO:0000313" key="5">
    <source>
        <dbReference type="Proteomes" id="UP000028547"/>
    </source>
</evidence>
<dbReference type="PANTHER" id="PTHR11280:SF5">
    <property type="entry name" value="GLUCOSAMINE-6-PHOSPHATE ISOMERASE"/>
    <property type="match status" value="1"/>
</dbReference>
<dbReference type="GO" id="GO:0042802">
    <property type="term" value="F:identical protein binding"/>
    <property type="evidence" value="ECO:0007669"/>
    <property type="project" value="TreeGrafter"/>
</dbReference>
<sequence>MNVRVFASELEAAAACAALVAAAIREKPSLVLGLPTGRTPLNVYRELVALHQRGQVDFSRVTTFNLDEFLGLAPDDPSSYRAYMERHFFQHVNLASERIHFFDGSAERAERECVRYDLKLSEAGGLDLLLLGIGPNGHVAFVEPGDSLQAGSHRARLSRESRLAVASLFGDDVWKVPLAALTLGMAGLLQARRVILLAFGVNKAAAVTAMLRGPITPMCPASFLQLHGNVEVWLDAEAGRGVDGSR</sequence>
<feature type="domain" description="Glucosamine/galactosamine-6-phosphate isomerase" evidence="3">
    <location>
        <begin position="11"/>
        <end position="227"/>
    </location>
</feature>
<proteinExistence type="predicted"/>
<keyword evidence="4" id="KW-0413">Isomerase</keyword>
<dbReference type="SUPFAM" id="SSF100950">
    <property type="entry name" value="NagB/RpiA/CoA transferase-like"/>
    <property type="match status" value="1"/>
</dbReference>
<dbReference type="InterPro" id="IPR037171">
    <property type="entry name" value="NagB/RpiA_transferase-like"/>
</dbReference>
<dbReference type="GO" id="GO:0006046">
    <property type="term" value="P:N-acetylglucosamine catabolic process"/>
    <property type="evidence" value="ECO:0007669"/>
    <property type="project" value="UniProtKB-UniRule"/>
</dbReference>
<dbReference type="GO" id="GO:0005975">
    <property type="term" value="P:carbohydrate metabolic process"/>
    <property type="evidence" value="ECO:0007669"/>
    <property type="project" value="InterPro"/>
</dbReference>